<evidence type="ECO:0000256" key="1">
    <source>
        <dbReference type="SAM" id="MobiDB-lite"/>
    </source>
</evidence>
<organism evidence="2 3">
    <name type="scientific">Ephemerocybe angulata</name>
    <dbReference type="NCBI Taxonomy" id="980116"/>
    <lineage>
        <taxon>Eukaryota</taxon>
        <taxon>Fungi</taxon>
        <taxon>Dikarya</taxon>
        <taxon>Basidiomycota</taxon>
        <taxon>Agaricomycotina</taxon>
        <taxon>Agaricomycetes</taxon>
        <taxon>Agaricomycetidae</taxon>
        <taxon>Agaricales</taxon>
        <taxon>Agaricineae</taxon>
        <taxon>Psathyrellaceae</taxon>
        <taxon>Ephemerocybe</taxon>
    </lineage>
</organism>
<feature type="compositionally biased region" description="Pro residues" evidence="1">
    <location>
        <begin position="220"/>
        <end position="241"/>
    </location>
</feature>
<feature type="region of interest" description="Disordered" evidence="1">
    <location>
        <begin position="212"/>
        <end position="241"/>
    </location>
</feature>
<accession>A0A8H6IGM0</accession>
<evidence type="ECO:0000313" key="3">
    <source>
        <dbReference type="Proteomes" id="UP000521943"/>
    </source>
</evidence>
<dbReference type="OrthoDB" id="2848046at2759"/>
<reference evidence="2 3" key="1">
    <citation type="submission" date="2020-07" db="EMBL/GenBank/DDBJ databases">
        <title>Comparative genomics of pyrophilous fungi reveals a link between fire events and developmental genes.</title>
        <authorList>
            <consortium name="DOE Joint Genome Institute"/>
            <person name="Steindorff A.S."/>
            <person name="Carver A."/>
            <person name="Calhoun S."/>
            <person name="Stillman K."/>
            <person name="Liu H."/>
            <person name="Lipzen A."/>
            <person name="Pangilinan J."/>
            <person name="Labutti K."/>
            <person name="Bruns T.D."/>
            <person name="Grigoriev I.V."/>
        </authorList>
    </citation>
    <scope>NUCLEOTIDE SEQUENCE [LARGE SCALE GENOMIC DNA]</scope>
    <source>
        <strain evidence="2 3">CBS 144469</strain>
    </source>
</reference>
<feature type="region of interest" description="Disordered" evidence="1">
    <location>
        <begin position="1"/>
        <end position="27"/>
    </location>
</feature>
<comment type="caution">
    <text evidence="2">The sequence shown here is derived from an EMBL/GenBank/DDBJ whole genome shotgun (WGS) entry which is preliminary data.</text>
</comment>
<protein>
    <submittedName>
        <fullName evidence="2">Uncharacterized protein</fullName>
    </submittedName>
</protein>
<proteinExistence type="predicted"/>
<dbReference type="EMBL" id="JACGCI010000005">
    <property type="protein sequence ID" value="KAF6764003.1"/>
    <property type="molecule type" value="Genomic_DNA"/>
</dbReference>
<feature type="compositionally biased region" description="Polar residues" evidence="1">
    <location>
        <begin position="1"/>
        <end position="19"/>
    </location>
</feature>
<keyword evidence="3" id="KW-1185">Reference proteome</keyword>
<sequence length="241" mass="26440">MAASPQHSPRAQTQQQRTQGPGEAAIQHGADQLLALIDREKRIAVSQKDETIRQLAAQLHGYQQALSQTKSNHAAERSLQVRETQLLSEEIHRAKNGDSGVIDTLRRECESLRADCTATKGAVEQMGVYSVVPGFYSFAPQWIDLFHALGIEGGKPWSPEQLLAVIQAAAERLRQHRGDAPQPQQPLIDNNNDPFVLQTELNRARAYVARLEELASKQPAPTPPTVPSQGIPPPAPTPSTY</sequence>
<gene>
    <name evidence="2" type="ORF">DFP72DRAFT_873964</name>
</gene>
<name>A0A8H6IGM0_9AGAR</name>
<evidence type="ECO:0000313" key="2">
    <source>
        <dbReference type="EMBL" id="KAF6764003.1"/>
    </source>
</evidence>
<dbReference type="Proteomes" id="UP000521943">
    <property type="component" value="Unassembled WGS sequence"/>
</dbReference>
<dbReference type="AlphaFoldDB" id="A0A8H6IGM0"/>